<feature type="domain" description="HTH araC/xylS-type" evidence="3">
    <location>
        <begin position="199"/>
        <end position="290"/>
    </location>
</feature>
<dbReference type="SUPFAM" id="SSF46689">
    <property type="entry name" value="Homeodomain-like"/>
    <property type="match status" value="2"/>
</dbReference>
<dbReference type="EMBL" id="JAPWGL010000003">
    <property type="protein sequence ID" value="MCZ4223961.1"/>
    <property type="molecule type" value="Genomic_DNA"/>
</dbReference>
<dbReference type="RefSeq" id="WP_269415758.1">
    <property type="nucleotide sequence ID" value="NZ_JAPWGL010000003.1"/>
</dbReference>
<dbReference type="PANTHER" id="PTHR47893">
    <property type="entry name" value="REGULATORY PROTEIN PCHR"/>
    <property type="match status" value="1"/>
</dbReference>
<dbReference type="Gene3D" id="1.10.10.60">
    <property type="entry name" value="Homeodomain-like"/>
    <property type="match status" value="2"/>
</dbReference>
<reference evidence="4" key="1">
    <citation type="submission" date="2022-12" db="EMBL/GenBank/DDBJ databases">
        <title>Genome sequence of SJ11.</title>
        <authorList>
            <person name="Woo H."/>
        </authorList>
    </citation>
    <scope>NUCLEOTIDE SEQUENCE</scope>
    <source>
        <strain evidence="4">SJ11</strain>
    </source>
</reference>
<dbReference type="InterPro" id="IPR009057">
    <property type="entry name" value="Homeodomain-like_sf"/>
</dbReference>
<dbReference type="InterPro" id="IPR053142">
    <property type="entry name" value="PchR_regulatory_protein"/>
</dbReference>
<dbReference type="Proteomes" id="UP001144341">
    <property type="component" value="Unassembled WGS sequence"/>
</dbReference>
<keyword evidence="1" id="KW-0805">Transcription regulation</keyword>
<protein>
    <submittedName>
        <fullName evidence="4">AraC family transcriptional regulator</fullName>
    </submittedName>
</protein>
<evidence type="ECO:0000256" key="2">
    <source>
        <dbReference type="ARBA" id="ARBA00023163"/>
    </source>
</evidence>
<accession>A0ABT4KYE7</accession>
<evidence type="ECO:0000313" key="4">
    <source>
        <dbReference type="EMBL" id="MCZ4223961.1"/>
    </source>
</evidence>
<organism evidence="4 5">
    <name type="scientific">Pedobacter rhodius</name>
    <dbReference type="NCBI Taxonomy" id="3004098"/>
    <lineage>
        <taxon>Bacteria</taxon>
        <taxon>Pseudomonadati</taxon>
        <taxon>Bacteroidota</taxon>
        <taxon>Sphingobacteriia</taxon>
        <taxon>Sphingobacteriales</taxon>
        <taxon>Sphingobacteriaceae</taxon>
        <taxon>Pedobacter</taxon>
    </lineage>
</organism>
<gene>
    <name evidence="4" type="ORF">O0931_11670</name>
</gene>
<dbReference type="Pfam" id="PF12833">
    <property type="entry name" value="HTH_18"/>
    <property type="match status" value="1"/>
</dbReference>
<sequence length="290" mass="33638">MQLLLPYADPARFLAELINKYGFSLYNTWSSQSVTLPECIGAGFVQLFVKNDIHFFRGIWDFNEPTVFCSHDPVGKKGLIDFRVSNVDQVIHSSALEGAKKFEWEITRVDGIRFFIPEDYFIGTRFDLSCRFPAFANDPQIKQMIKQLFEIPSDDFSNTMLLDAKLTEFVFYVIRQLSNAKMGPLTDCSLPQRRVDCISEAHTMILGNLDKEISILQLSRSVGLNECDLKRDFKKIYGLPIRQYIIQQKIERANRLIVENHLDFKETARSLGYTNIKHFEALFKRYYGKI</sequence>
<keyword evidence="2" id="KW-0804">Transcription</keyword>
<dbReference type="PANTHER" id="PTHR47893:SF1">
    <property type="entry name" value="REGULATORY PROTEIN PCHR"/>
    <property type="match status" value="1"/>
</dbReference>
<keyword evidence="5" id="KW-1185">Reference proteome</keyword>
<evidence type="ECO:0000313" key="5">
    <source>
        <dbReference type="Proteomes" id="UP001144341"/>
    </source>
</evidence>
<comment type="caution">
    <text evidence="4">The sequence shown here is derived from an EMBL/GenBank/DDBJ whole genome shotgun (WGS) entry which is preliminary data.</text>
</comment>
<evidence type="ECO:0000256" key="1">
    <source>
        <dbReference type="ARBA" id="ARBA00023015"/>
    </source>
</evidence>
<name>A0ABT4KYE7_9SPHI</name>
<dbReference type="PROSITE" id="PS01124">
    <property type="entry name" value="HTH_ARAC_FAMILY_2"/>
    <property type="match status" value="1"/>
</dbReference>
<dbReference type="SMART" id="SM00342">
    <property type="entry name" value="HTH_ARAC"/>
    <property type="match status" value="1"/>
</dbReference>
<evidence type="ECO:0000259" key="3">
    <source>
        <dbReference type="PROSITE" id="PS01124"/>
    </source>
</evidence>
<dbReference type="InterPro" id="IPR018060">
    <property type="entry name" value="HTH_AraC"/>
</dbReference>
<proteinExistence type="predicted"/>